<evidence type="ECO:0000313" key="7">
    <source>
        <dbReference type="Proteomes" id="UP000664534"/>
    </source>
</evidence>
<feature type="domain" description="DUF7708" evidence="4">
    <location>
        <begin position="96"/>
        <end position="239"/>
    </location>
</feature>
<dbReference type="Pfam" id="PF00023">
    <property type="entry name" value="Ank"/>
    <property type="match status" value="1"/>
</dbReference>
<dbReference type="OrthoDB" id="539213at2759"/>
<dbReference type="Pfam" id="PF24809">
    <property type="entry name" value="DUF7708"/>
    <property type="match status" value="1"/>
</dbReference>
<dbReference type="Pfam" id="PF12796">
    <property type="entry name" value="Ank_2"/>
    <property type="match status" value="5"/>
</dbReference>
<dbReference type="PANTHER" id="PTHR24166">
    <property type="entry name" value="ROLLING PEBBLES, ISOFORM B"/>
    <property type="match status" value="1"/>
</dbReference>
<organism evidence="6 7">
    <name type="scientific">Imshaugia aleurites</name>
    <dbReference type="NCBI Taxonomy" id="172621"/>
    <lineage>
        <taxon>Eukaryota</taxon>
        <taxon>Fungi</taxon>
        <taxon>Dikarya</taxon>
        <taxon>Ascomycota</taxon>
        <taxon>Pezizomycotina</taxon>
        <taxon>Lecanoromycetes</taxon>
        <taxon>OSLEUM clade</taxon>
        <taxon>Lecanoromycetidae</taxon>
        <taxon>Lecanorales</taxon>
        <taxon>Lecanorineae</taxon>
        <taxon>Parmeliaceae</taxon>
        <taxon>Imshaugia</taxon>
    </lineage>
</organism>
<dbReference type="PANTHER" id="PTHR24166:SF48">
    <property type="entry name" value="PROTEIN VAPYRIN"/>
    <property type="match status" value="1"/>
</dbReference>
<feature type="repeat" description="ANK" evidence="3">
    <location>
        <begin position="867"/>
        <end position="896"/>
    </location>
</feature>
<proteinExistence type="predicted"/>
<dbReference type="Gene3D" id="3.40.50.300">
    <property type="entry name" value="P-loop containing nucleotide triphosphate hydrolases"/>
    <property type="match status" value="1"/>
</dbReference>
<dbReference type="InterPro" id="IPR036770">
    <property type="entry name" value="Ankyrin_rpt-contain_sf"/>
</dbReference>
<dbReference type="InterPro" id="IPR050889">
    <property type="entry name" value="Dendritic_Spine_Reg/Scaffold"/>
</dbReference>
<reference evidence="6" key="1">
    <citation type="submission" date="2021-03" db="EMBL/GenBank/DDBJ databases">
        <authorList>
            <person name="Tagirdzhanova G."/>
        </authorList>
    </citation>
    <scope>NUCLEOTIDE SEQUENCE</scope>
</reference>
<feature type="repeat" description="ANK" evidence="3">
    <location>
        <begin position="970"/>
        <end position="1002"/>
    </location>
</feature>
<evidence type="ECO:0000256" key="3">
    <source>
        <dbReference type="PROSITE-ProRule" id="PRU00023"/>
    </source>
</evidence>
<evidence type="ECO:0000256" key="2">
    <source>
        <dbReference type="ARBA" id="ARBA00023043"/>
    </source>
</evidence>
<dbReference type="InterPro" id="IPR027417">
    <property type="entry name" value="P-loop_NTPase"/>
</dbReference>
<feature type="repeat" description="ANK" evidence="3">
    <location>
        <begin position="1103"/>
        <end position="1135"/>
    </location>
</feature>
<feature type="repeat" description="ANK" evidence="3">
    <location>
        <begin position="1003"/>
        <end position="1035"/>
    </location>
</feature>
<keyword evidence="7" id="KW-1185">Reference proteome</keyword>
<dbReference type="SMART" id="SM00248">
    <property type="entry name" value="ANK"/>
    <property type="match status" value="14"/>
</dbReference>
<feature type="repeat" description="ANK" evidence="3">
    <location>
        <begin position="1169"/>
        <end position="1201"/>
    </location>
</feature>
<dbReference type="PROSITE" id="PS50297">
    <property type="entry name" value="ANK_REP_REGION"/>
    <property type="match status" value="8"/>
</dbReference>
<evidence type="ECO:0000259" key="4">
    <source>
        <dbReference type="Pfam" id="PF24809"/>
    </source>
</evidence>
<dbReference type="InterPro" id="IPR002110">
    <property type="entry name" value="Ankyrin_rpt"/>
</dbReference>
<dbReference type="EMBL" id="CAJPDT010000023">
    <property type="protein sequence ID" value="CAF9919430.1"/>
    <property type="molecule type" value="Genomic_DNA"/>
</dbReference>
<dbReference type="PRINTS" id="PR01415">
    <property type="entry name" value="ANKYRIN"/>
</dbReference>
<dbReference type="SUPFAM" id="SSF48403">
    <property type="entry name" value="Ankyrin repeat"/>
    <property type="match status" value="2"/>
</dbReference>
<evidence type="ECO:0000256" key="1">
    <source>
        <dbReference type="ARBA" id="ARBA00022737"/>
    </source>
</evidence>
<protein>
    <submittedName>
        <fullName evidence="6">Uncharacterized protein</fullName>
    </submittedName>
</protein>
<keyword evidence="1" id="KW-0677">Repeat</keyword>
<feature type="repeat" description="ANK" evidence="3">
    <location>
        <begin position="1233"/>
        <end position="1265"/>
    </location>
</feature>
<dbReference type="Pfam" id="PF24883">
    <property type="entry name" value="NPHP3_N"/>
    <property type="match status" value="1"/>
</dbReference>
<feature type="domain" description="Nephrocystin 3-like N-terminal" evidence="5">
    <location>
        <begin position="321"/>
        <end position="493"/>
    </location>
</feature>
<feature type="repeat" description="ANK" evidence="3">
    <location>
        <begin position="1036"/>
        <end position="1068"/>
    </location>
</feature>
<comment type="caution">
    <text evidence="6">The sequence shown here is derived from an EMBL/GenBank/DDBJ whole genome shotgun (WGS) entry which is preliminary data.</text>
</comment>
<gene>
    <name evidence="6" type="ORF">IMSHALPRED_004619</name>
</gene>
<dbReference type="Gene3D" id="1.25.40.20">
    <property type="entry name" value="Ankyrin repeat-containing domain"/>
    <property type="match status" value="3"/>
</dbReference>
<evidence type="ECO:0000313" key="6">
    <source>
        <dbReference type="EMBL" id="CAF9919430.1"/>
    </source>
</evidence>
<feature type="repeat" description="ANK" evidence="3">
    <location>
        <begin position="1136"/>
        <end position="1168"/>
    </location>
</feature>
<accession>A0A8H3IL70</accession>
<feature type="repeat" description="ANK" evidence="3">
    <location>
        <begin position="1266"/>
        <end position="1298"/>
    </location>
</feature>
<dbReference type="InterPro" id="IPR056125">
    <property type="entry name" value="DUF7708"/>
</dbReference>
<feature type="repeat" description="ANK" evidence="3">
    <location>
        <begin position="1070"/>
        <end position="1102"/>
    </location>
</feature>
<evidence type="ECO:0000259" key="5">
    <source>
        <dbReference type="Pfam" id="PF24883"/>
    </source>
</evidence>
<dbReference type="Proteomes" id="UP000664534">
    <property type="component" value="Unassembled WGS sequence"/>
</dbReference>
<keyword evidence="2 3" id="KW-0040">ANK repeat</keyword>
<sequence>MSRVANTVAEEGGSADRIRPLRRSNTSALQDDHLWNKAVKLLNEDERQQLDFSRADKLSALGDILKVVKHNHAVSVQKQWQLKIGRKQPILLHDAFSRIANAIDKFKQVGDTLVQYDPTHAALPWAGVRFVLVAVVSENQIYSSTVEGIELVSRLITQYATVETLYLKGSSEIETQLTKVLVRLYASILVFLARAKKFFSRRTAERMVRGIFQTEEISVGKYLSKISEDERAVDSIANLINAKYLREITDFMENKFGAVLDNILRLGEQIDKVRISHDQPSQDRPVITASRLVGQQEVLQWLDATFTHDEYRSALNARVKGTCSWIIERPIFQKWLDDGEDTIITKFLWVHGYPGFGKTVLAASLIEHLRRLRPVAFFFCFYSDQKKRQPLQICRSWLAQAVVSNEEAFYIAKDGCAEKKSDHASEMDLWALFRNINMRLRGQIFVVDGFDECTKSEATLARNHDALDARERFMKNLEEALERTGARVLFTSRENADIRNSYRRKLQFPTSCPSVLWLEYEISRLDTEADIHLCANNVMEQDLKKKSQEIRDELAALLVDKCEGMFLYIRRIQPRLKAHSSMAASKLRLIIEEMPTGLEEAYKRDLLTILELENEDRERALTILRWVLFATNALTVREISEALLVSTDRNDPLGIDFPQDELPEDWDEEYVEKRITGLCGSLIEVRGREIQKPITDQTIHFVHFTAQEYLIKGTDLGPSALTTSIFRDETRAHELIVLVCLRYLCYDDFKQEDHSTIEQYYAKLKAYAFLRYAGVQWTYHASYCRPFSPELVRLCNELLDPSASRWLSYSEVIGSNANGTFEVFMARFRNSYPNPLFYASLWGLIECMNFLLDGGAEVNIVGGLFGSPLQAASAMGHIEAVRLLLARGADSNLSDEASRWGFALQAAAGYGQEEILEILLHHKAQVNKTGGEYGTALVAAATVPRNEAVACRVIKRLIRAGADVGICAPNGETALHGAASSGMVKVQELLLEKNLDINATCHSGETTLHKAASLGKEKAAKYLLEHGADRDIGNFDRRTPLHYAAEKGHDSIVQLLTVWGAKVDVRSKNDSWTPLHCAAEEGHSAALKFLLQNSADIEACGSHLRTPLQLAAEQGHVKCLQILLAHQPDLEKASDDGRTALHWAASVGHGPVVELLLQNGAEIEAADSMGFTALHWAAKYKFHSVTSFLLDRGANVNATTHIGSTPLHIAVNDPELVKLLLDHDAAIDQVDIDDRTPLFFAATQGHRASAKLLVDAGADVNKRGPMGQTPLCKALLNRHVGLMELLMAEGSDPALRDAYGRHCFDWISLSHWEIPLPIPNRYVRKNPKAVTENLSASVVTAVAKIKGISHPKRTIVQHQQRRFFKRLGHILCLQGNHKDACTSFEQFLTETSEVLDPKGSCTQCDLCETRWTWAHRLDDRYVCRSCADVALCPSCMVRYMNDETIEMRSFEVCDGHEFLKIPGHGWLELPKGKVNTDGETRIEWLDRLARTYDMSRENL</sequence>
<dbReference type="SUPFAM" id="SSF52540">
    <property type="entry name" value="P-loop containing nucleoside triphosphate hydrolases"/>
    <property type="match status" value="1"/>
</dbReference>
<name>A0A8H3IL70_9LECA</name>
<dbReference type="PROSITE" id="PS50088">
    <property type="entry name" value="ANK_REPEAT"/>
    <property type="match status" value="10"/>
</dbReference>
<dbReference type="InterPro" id="IPR056884">
    <property type="entry name" value="NPHP3-like_N"/>
</dbReference>